<dbReference type="Gene3D" id="3.40.190.10">
    <property type="entry name" value="Periplasmic binding protein-like II"/>
    <property type="match status" value="1"/>
</dbReference>
<dbReference type="SUPFAM" id="SSF53850">
    <property type="entry name" value="Periplasmic binding protein-like II"/>
    <property type="match status" value="1"/>
</dbReference>
<accession>A0ABV1BEN0</accession>
<protein>
    <submittedName>
        <fullName evidence="6">ABC transporter substrate-binding protein</fullName>
    </submittedName>
</protein>
<evidence type="ECO:0000313" key="7">
    <source>
        <dbReference type="Proteomes" id="UP001473063"/>
    </source>
</evidence>
<evidence type="ECO:0000256" key="2">
    <source>
        <dbReference type="ARBA" id="ARBA00005695"/>
    </source>
</evidence>
<evidence type="ECO:0000256" key="3">
    <source>
        <dbReference type="ARBA" id="ARBA00022729"/>
    </source>
</evidence>
<feature type="signal peptide" evidence="4">
    <location>
        <begin position="1"/>
        <end position="25"/>
    </location>
</feature>
<dbReference type="InterPro" id="IPR039424">
    <property type="entry name" value="SBP_5"/>
</dbReference>
<organism evidence="6 7">
    <name type="scientific">Blautia aquisgranensis</name>
    <dbReference type="NCBI Taxonomy" id="3133153"/>
    <lineage>
        <taxon>Bacteria</taxon>
        <taxon>Bacillati</taxon>
        <taxon>Bacillota</taxon>
        <taxon>Clostridia</taxon>
        <taxon>Lachnospirales</taxon>
        <taxon>Lachnospiraceae</taxon>
        <taxon>Blautia</taxon>
    </lineage>
</organism>
<evidence type="ECO:0000256" key="4">
    <source>
        <dbReference type="SAM" id="SignalP"/>
    </source>
</evidence>
<keyword evidence="3 4" id="KW-0732">Signal</keyword>
<gene>
    <name evidence="6" type="ORF">WMO28_09030</name>
</gene>
<feature type="domain" description="Solute-binding protein family 5" evidence="5">
    <location>
        <begin position="82"/>
        <end position="438"/>
    </location>
</feature>
<comment type="similarity">
    <text evidence="2">Belongs to the bacterial solute-binding protein 5 family.</text>
</comment>
<reference evidence="6 7" key="1">
    <citation type="submission" date="2024-03" db="EMBL/GenBank/DDBJ databases">
        <title>Human intestinal bacterial collection.</title>
        <authorList>
            <person name="Pauvert C."/>
            <person name="Hitch T.C.A."/>
            <person name="Clavel T."/>
        </authorList>
    </citation>
    <scope>NUCLEOTIDE SEQUENCE [LARGE SCALE GENOMIC DNA]</scope>
    <source>
        <strain evidence="6 7">CLA-JM-H16</strain>
    </source>
</reference>
<dbReference type="InterPro" id="IPR030678">
    <property type="entry name" value="Peptide/Ni-bd"/>
</dbReference>
<dbReference type="Gene3D" id="3.10.105.10">
    <property type="entry name" value="Dipeptide-binding Protein, Domain 3"/>
    <property type="match status" value="1"/>
</dbReference>
<keyword evidence="7" id="KW-1185">Reference proteome</keyword>
<dbReference type="InterPro" id="IPR023765">
    <property type="entry name" value="SBP_5_CS"/>
</dbReference>
<evidence type="ECO:0000313" key="6">
    <source>
        <dbReference type="EMBL" id="MEQ2371084.1"/>
    </source>
</evidence>
<dbReference type="RefSeq" id="WP_349056736.1">
    <property type="nucleotide sequence ID" value="NZ_JBBMEJ010000009.1"/>
</dbReference>
<dbReference type="CDD" id="cd08490">
    <property type="entry name" value="PBP2_NikA_DppA_OppA_like_3"/>
    <property type="match status" value="1"/>
</dbReference>
<evidence type="ECO:0000259" key="5">
    <source>
        <dbReference type="Pfam" id="PF00496"/>
    </source>
</evidence>
<dbReference type="PANTHER" id="PTHR30290">
    <property type="entry name" value="PERIPLASMIC BINDING COMPONENT OF ABC TRANSPORTER"/>
    <property type="match status" value="1"/>
</dbReference>
<proteinExistence type="inferred from homology"/>
<comment type="caution">
    <text evidence="6">The sequence shown here is derived from an EMBL/GenBank/DDBJ whole genome shotgun (WGS) entry which is preliminary data.</text>
</comment>
<feature type="chain" id="PRO_5045138674" evidence="4">
    <location>
        <begin position="26"/>
        <end position="520"/>
    </location>
</feature>
<comment type="subcellular location">
    <subcellularLocation>
        <location evidence="1">Cell membrane</location>
        <topology evidence="1">Lipid-anchor</topology>
    </subcellularLocation>
</comment>
<name>A0ABV1BEN0_9FIRM</name>
<dbReference type="PROSITE" id="PS01040">
    <property type="entry name" value="SBP_BACTERIAL_5"/>
    <property type="match status" value="1"/>
</dbReference>
<dbReference type="InterPro" id="IPR000914">
    <property type="entry name" value="SBP_5_dom"/>
</dbReference>
<dbReference type="PIRSF" id="PIRSF002741">
    <property type="entry name" value="MppA"/>
    <property type="match status" value="1"/>
</dbReference>
<dbReference type="PANTHER" id="PTHR30290:SF81">
    <property type="entry name" value="OLIGOPEPTIDE-BINDING PROTEIN OPPA"/>
    <property type="match status" value="1"/>
</dbReference>
<dbReference type="Pfam" id="PF00496">
    <property type="entry name" value="SBP_bac_5"/>
    <property type="match status" value="1"/>
</dbReference>
<dbReference type="EMBL" id="JBBMEJ010000009">
    <property type="protein sequence ID" value="MEQ2371084.1"/>
    <property type="molecule type" value="Genomic_DNA"/>
</dbReference>
<sequence length="520" mass="56804">MKKKIMAATLAAMLVMGMTGVSVNAKSENKDKTEGTTFVYGTTGYSEEMGDAGLNPHDNYSGWSCLRYGVGETLFKYNDNMEIEPWLATDYEFTDDNTVKITLRDGVKFSSGRDMDGEAVKECLDDLIANHDRAPSDMKIDKIEADGMMVTIHTTEACPAIINYLGDPYGAIIDMDYGVQGEGGSANVAGTGPFIATEVSPTEIKLVKNENYWGGEVKTDNVIVKSFSDGSALTAALQTGDIQGTYGLQYDNYALFDGNPDYQISSVATSRCFFGQFNMESELMQDKNVREAIEMGIDKDGFCNVIMENRGVPAVGAFPSSFSYGNDAVKAPSYDPEEAKKLLEESGWKDTDGDGYADKDGKKLSITWLTYPTRLEQPKLAEYAQSTLKDIGIEVNVNNTADHATYAKNGDFDVYVSSLTTAPTGDPEYFFTSTVVSGAAKNYGKYSNSSLDDIIAKMHETFDADERGKLAIEAQQTILDDDAYFFVSHLNMGLVSKSNVSGLTAHPCDYYEITADLEVK</sequence>
<evidence type="ECO:0000256" key="1">
    <source>
        <dbReference type="ARBA" id="ARBA00004193"/>
    </source>
</evidence>
<dbReference type="Proteomes" id="UP001473063">
    <property type="component" value="Unassembled WGS sequence"/>
</dbReference>